<evidence type="ECO:0000313" key="2">
    <source>
        <dbReference type="Proteomes" id="UP000269544"/>
    </source>
</evidence>
<dbReference type="EMBL" id="LR134523">
    <property type="protein sequence ID" value="VEJ36331.1"/>
    <property type="molecule type" value="Genomic_DNA"/>
</dbReference>
<organism evidence="1 2">
    <name type="scientific">Aedoeadaptatus ivorii</name>
    <dbReference type="NCBI Taxonomy" id="54006"/>
    <lineage>
        <taxon>Bacteria</taxon>
        <taxon>Bacillati</taxon>
        <taxon>Bacillota</taxon>
        <taxon>Tissierellia</taxon>
        <taxon>Tissierellales</taxon>
        <taxon>Peptoniphilaceae</taxon>
        <taxon>Aedoeadaptatus</taxon>
    </lineage>
</organism>
<sequence length="49" mass="5457">MADKKNDGARLEEIPNETTMAALREAEDDENLFGPYDTIEELMAALQAD</sequence>
<dbReference type="KEGG" id="piv:NCTC13079_01536"/>
<keyword evidence="2" id="KW-1185">Reference proteome</keyword>
<accession>A0A3S4Z4R8</accession>
<dbReference type="AlphaFoldDB" id="A0A3S4Z4R8"/>
<dbReference type="RefSeq" id="WP_164715269.1">
    <property type="nucleotide sequence ID" value="NZ_LR134523.1"/>
</dbReference>
<name>A0A3S4Z4R8_9FIRM</name>
<dbReference type="Proteomes" id="UP000269544">
    <property type="component" value="Chromosome"/>
</dbReference>
<reference evidence="1 2" key="1">
    <citation type="submission" date="2018-12" db="EMBL/GenBank/DDBJ databases">
        <authorList>
            <consortium name="Pathogen Informatics"/>
        </authorList>
    </citation>
    <scope>NUCLEOTIDE SEQUENCE [LARGE SCALE GENOMIC DNA]</scope>
    <source>
        <strain evidence="1 2">NCTC13079</strain>
    </source>
</reference>
<protein>
    <submittedName>
        <fullName evidence="1">Uncharacterized protein</fullName>
    </submittedName>
</protein>
<gene>
    <name evidence="1" type="ORF">NCTC13079_01536</name>
</gene>
<proteinExistence type="predicted"/>
<evidence type="ECO:0000313" key="1">
    <source>
        <dbReference type="EMBL" id="VEJ36331.1"/>
    </source>
</evidence>